<dbReference type="SUPFAM" id="SSF55681">
    <property type="entry name" value="Class II aaRS and biotin synthetases"/>
    <property type="match status" value="1"/>
</dbReference>
<dbReference type="SMART" id="SM00863">
    <property type="entry name" value="tRNA_SAD"/>
    <property type="match status" value="1"/>
</dbReference>
<dbReference type="InterPro" id="IPR018162">
    <property type="entry name" value="Ala-tRNA-ligase_IIc_anticod-bd"/>
</dbReference>
<keyword evidence="6" id="KW-0436">Ligase</keyword>
<evidence type="ECO:0000256" key="3">
    <source>
        <dbReference type="ARBA" id="ARBA00013168"/>
    </source>
</evidence>
<evidence type="ECO:0000256" key="4">
    <source>
        <dbReference type="ARBA" id="ARBA00017959"/>
    </source>
</evidence>
<dbReference type="EC" id="6.1.1.7" evidence="3"/>
<proteinExistence type="inferred from homology"/>
<dbReference type="SUPFAM" id="SSF50447">
    <property type="entry name" value="Translation proteins"/>
    <property type="match status" value="1"/>
</dbReference>
<dbReference type="Gene3D" id="3.30.980.10">
    <property type="entry name" value="Threonyl-trna Synthetase, Chain A, domain 2"/>
    <property type="match status" value="1"/>
</dbReference>
<evidence type="ECO:0000256" key="13">
    <source>
        <dbReference type="ARBA" id="ARBA00023146"/>
    </source>
</evidence>
<dbReference type="InterPro" id="IPR018163">
    <property type="entry name" value="Thr/Ala-tRNA-synth_IIc_edit"/>
</dbReference>
<dbReference type="NCBIfam" id="TIGR00344">
    <property type="entry name" value="alaS"/>
    <property type="match status" value="1"/>
</dbReference>
<evidence type="ECO:0000313" key="15">
    <source>
        <dbReference type="EMBL" id="CAB4578240.1"/>
    </source>
</evidence>
<keyword evidence="8" id="KW-0547">Nucleotide-binding</keyword>
<dbReference type="HAMAP" id="MF_00036_B">
    <property type="entry name" value="Ala_tRNA_synth_B"/>
    <property type="match status" value="1"/>
</dbReference>
<organism evidence="15">
    <name type="scientific">freshwater metagenome</name>
    <dbReference type="NCBI Taxonomy" id="449393"/>
    <lineage>
        <taxon>unclassified sequences</taxon>
        <taxon>metagenomes</taxon>
        <taxon>ecological metagenomes</taxon>
    </lineage>
</organism>
<dbReference type="SUPFAM" id="SSF55186">
    <property type="entry name" value="ThrRS/AlaRS common domain"/>
    <property type="match status" value="1"/>
</dbReference>
<keyword evidence="5" id="KW-0820">tRNA-binding</keyword>
<dbReference type="FunFam" id="3.30.930.10:FF:000004">
    <property type="entry name" value="Alanine--tRNA ligase"/>
    <property type="match status" value="1"/>
</dbReference>
<dbReference type="EMBL" id="CAEZVX010000010">
    <property type="protein sequence ID" value="CAB4636407.1"/>
    <property type="molecule type" value="Genomic_DNA"/>
</dbReference>
<dbReference type="InterPro" id="IPR023033">
    <property type="entry name" value="Ala_tRNA_ligase_euk/bac"/>
</dbReference>
<keyword evidence="9" id="KW-0862">Zinc</keyword>
<dbReference type="Gene3D" id="3.30.930.10">
    <property type="entry name" value="Bira Bifunctional Protein, Domain 2"/>
    <property type="match status" value="1"/>
</dbReference>
<dbReference type="PANTHER" id="PTHR11777:SF9">
    <property type="entry name" value="ALANINE--TRNA LIGASE, CYTOPLASMIC"/>
    <property type="match status" value="1"/>
</dbReference>
<dbReference type="InterPro" id="IPR050058">
    <property type="entry name" value="Ala-tRNA_ligase"/>
</dbReference>
<name>A0A6J6ENW0_9ZZZZ</name>
<feature type="domain" description="Alanyl-transfer RNA synthetases family profile" evidence="14">
    <location>
        <begin position="1"/>
        <end position="723"/>
    </location>
</feature>
<keyword evidence="13" id="KW-0030">Aminoacyl-tRNA synthetase</keyword>
<dbReference type="CDD" id="cd00673">
    <property type="entry name" value="AlaRS_core"/>
    <property type="match status" value="1"/>
</dbReference>
<sequence>MESAEIRARWLRFFESGNSQGLTHTVVPSASLIADDPNLLLVNAGMVPFKPFFLGEVTPPYKRATSVQKCVRTLDIDEVGKTTRHASFFQMCGNFSFGDYFKEGAIALAWELLTKPVSDGGYGFPEERLWVTVYLDDDEAADIWHKKIGVPLERIQRRDMADNFWSMGVPGPCGPCSEIYYDRGPAYGIDGGPIADENRYLEVWNLVFMQNERGAGGGKDGYPILGELPAKSIDTGLGLERMAALLQGVENIYEIDTTMQILWKASELSGVKYGKNEKSDISLRVIADHARTAAMLIGDGVTPGNEGRGYVLRRMMRRTIRNMRLLGTNDPSMATLTQAAIGAMGPQYPELVTDSARILSVSASEEASFLQTLKSGTAIFDMAASAVKATKATQMSGDDVFKLHDTYGFPFDLTLEMAREVGLEVDETGFTRLMKEQRDRAKADARAKKSGHTDLSEYKKIADSSGATEFVGYTQTQTESRVNAILVDGVGTKSAQAGDDVEIILDRTPFYAEGGGQLADGGTITLGDGTVVEIDDVQTPVPGVSIHRGRVLSGAIEVGQTSVALIDQERRNAISRAHTATHMVHKAFREILGETATQAGSENSPGRFRFDFPATGALSDGVLDEVEARVNALLLDDLAVTAEVMSQDEAKKLGAMALFGEKYGDRVRVVSVGDWARELCGGTHVHRSGQLGVVKLLSESSIGAGVRRVEALVGADAYQFLAREHVLLNSLTQIIKGARVEELPSRINDLVSKMRDIEKELSTLRTASAMESAASLISTAKIVNGTTVVVGSLVDGIAADNLRLIALDLRARNSNTVVALTSVVEEKIVLVVAVSDDARAGGIKAGALVKLGSAILGGGGGGKDDFAQGGGNDLSKIAAALEAIELAIAGK</sequence>
<gene>
    <name evidence="15" type="ORF">UFOPK1755_00290</name>
    <name evidence="16" type="ORF">UFOPK2155_00196</name>
</gene>
<protein>
    <recommendedName>
        <fullName evidence="4">Alanine--tRNA ligase</fullName>
        <ecNumber evidence="3">6.1.1.7</ecNumber>
    </recommendedName>
</protein>
<accession>A0A6J6ENW0</accession>
<dbReference type="EMBL" id="CAEZTX010000010">
    <property type="protein sequence ID" value="CAB4578240.1"/>
    <property type="molecule type" value="Genomic_DNA"/>
</dbReference>
<dbReference type="Gene3D" id="3.10.310.40">
    <property type="match status" value="1"/>
</dbReference>
<evidence type="ECO:0000256" key="7">
    <source>
        <dbReference type="ARBA" id="ARBA00022723"/>
    </source>
</evidence>
<dbReference type="Pfam" id="PF02272">
    <property type="entry name" value="DHHA1"/>
    <property type="match status" value="1"/>
</dbReference>
<keyword evidence="10" id="KW-0067">ATP-binding</keyword>
<comment type="cofactor">
    <cofactor evidence="1">
        <name>Zn(2+)</name>
        <dbReference type="ChEBI" id="CHEBI:29105"/>
    </cofactor>
</comment>
<dbReference type="InterPro" id="IPR045864">
    <property type="entry name" value="aa-tRNA-synth_II/BPL/LPL"/>
</dbReference>
<keyword evidence="11" id="KW-0694">RNA-binding</keyword>
<evidence type="ECO:0000256" key="9">
    <source>
        <dbReference type="ARBA" id="ARBA00022833"/>
    </source>
</evidence>
<evidence type="ECO:0000256" key="5">
    <source>
        <dbReference type="ARBA" id="ARBA00022555"/>
    </source>
</evidence>
<dbReference type="Pfam" id="PF01411">
    <property type="entry name" value="tRNA-synt_2c"/>
    <property type="match status" value="1"/>
</dbReference>
<dbReference type="Gene3D" id="2.40.30.130">
    <property type="match status" value="1"/>
</dbReference>
<dbReference type="InterPro" id="IPR012947">
    <property type="entry name" value="tRNA_SAD"/>
</dbReference>
<dbReference type="SUPFAM" id="SSF101353">
    <property type="entry name" value="Putative anticodon-binding domain of alanyl-tRNA synthetase (AlaRS)"/>
    <property type="match status" value="1"/>
</dbReference>
<dbReference type="InterPro" id="IPR003156">
    <property type="entry name" value="DHHA1_dom"/>
</dbReference>
<dbReference type="GO" id="GO:0005524">
    <property type="term" value="F:ATP binding"/>
    <property type="evidence" value="ECO:0007669"/>
    <property type="project" value="UniProtKB-KW"/>
</dbReference>
<dbReference type="GO" id="GO:0046872">
    <property type="term" value="F:metal ion binding"/>
    <property type="evidence" value="ECO:0007669"/>
    <property type="project" value="UniProtKB-KW"/>
</dbReference>
<dbReference type="GO" id="GO:0004813">
    <property type="term" value="F:alanine-tRNA ligase activity"/>
    <property type="evidence" value="ECO:0007669"/>
    <property type="project" value="UniProtKB-EC"/>
</dbReference>
<evidence type="ECO:0000256" key="6">
    <source>
        <dbReference type="ARBA" id="ARBA00022598"/>
    </source>
</evidence>
<dbReference type="GO" id="GO:0000049">
    <property type="term" value="F:tRNA binding"/>
    <property type="evidence" value="ECO:0007669"/>
    <property type="project" value="UniProtKB-KW"/>
</dbReference>
<dbReference type="PROSITE" id="PS50860">
    <property type="entry name" value="AA_TRNA_LIGASE_II_ALA"/>
    <property type="match status" value="1"/>
</dbReference>
<evidence type="ECO:0000256" key="1">
    <source>
        <dbReference type="ARBA" id="ARBA00001947"/>
    </source>
</evidence>
<reference evidence="15" key="1">
    <citation type="submission" date="2020-05" db="EMBL/GenBank/DDBJ databases">
        <authorList>
            <person name="Chiriac C."/>
            <person name="Salcher M."/>
            <person name="Ghai R."/>
            <person name="Kavagutti S V."/>
        </authorList>
    </citation>
    <scope>NUCLEOTIDE SEQUENCE</scope>
</reference>
<dbReference type="AlphaFoldDB" id="A0A6J6ENW0"/>
<evidence type="ECO:0000256" key="12">
    <source>
        <dbReference type="ARBA" id="ARBA00022917"/>
    </source>
</evidence>
<dbReference type="GO" id="GO:0006419">
    <property type="term" value="P:alanyl-tRNA aminoacylation"/>
    <property type="evidence" value="ECO:0007669"/>
    <property type="project" value="InterPro"/>
</dbReference>
<evidence type="ECO:0000256" key="10">
    <source>
        <dbReference type="ARBA" id="ARBA00022840"/>
    </source>
</evidence>
<evidence type="ECO:0000256" key="8">
    <source>
        <dbReference type="ARBA" id="ARBA00022741"/>
    </source>
</evidence>
<evidence type="ECO:0000259" key="14">
    <source>
        <dbReference type="PROSITE" id="PS50860"/>
    </source>
</evidence>
<dbReference type="InterPro" id="IPR009000">
    <property type="entry name" value="Transl_B-barrel_sf"/>
</dbReference>
<dbReference type="Pfam" id="PF07973">
    <property type="entry name" value="tRNA_SAD"/>
    <property type="match status" value="1"/>
</dbReference>
<dbReference type="PANTHER" id="PTHR11777">
    <property type="entry name" value="ALANYL-TRNA SYNTHETASE"/>
    <property type="match status" value="1"/>
</dbReference>
<dbReference type="FunFam" id="3.30.980.10:FF:000004">
    <property type="entry name" value="Alanine--tRNA ligase, cytoplasmic"/>
    <property type="match status" value="1"/>
</dbReference>
<comment type="similarity">
    <text evidence="2">Belongs to the class-II aminoacyl-tRNA synthetase family.</text>
</comment>
<dbReference type="GO" id="GO:0005829">
    <property type="term" value="C:cytosol"/>
    <property type="evidence" value="ECO:0007669"/>
    <property type="project" value="TreeGrafter"/>
</dbReference>
<dbReference type="InterPro" id="IPR002318">
    <property type="entry name" value="Ala-tRNA-lgiase_IIc"/>
</dbReference>
<keyword evidence="12" id="KW-0648">Protein biosynthesis</keyword>
<dbReference type="PRINTS" id="PR00980">
    <property type="entry name" value="TRNASYNTHALA"/>
</dbReference>
<evidence type="ECO:0000256" key="2">
    <source>
        <dbReference type="ARBA" id="ARBA00008226"/>
    </source>
</evidence>
<evidence type="ECO:0000256" key="11">
    <source>
        <dbReference type="ARBA" id="ARBA00022884"/>
    </source>
</evidence>
<keyword evidence="7" id="KW-0479">Metal-binding</keyword>
<dbReference type="FunFam" id="3.10.310.40:FF:000001">
    <property type="entry name" value="Alanine--tRNA ligase"/>
    <property type="match status" value="1"/>
</dbReference>
<dbReference type="GO" id="GO:0002161">
    <property type="term" value="F:aminoacyl-tRNA deacylase activity"/>
    <property type="evidence" value="ECO:0007669"/>
    <property type="project" value="TreeGrafter"/>
</dbReference>
<evidence type="ECO:0000313" key="16">
    <source>
        <dbReference type="EMBL" id="CAB4636407.1"/>
    </source>
</evidence>
<dbReference type="InterPro" id="IPR018165">
    <property type="entry name" value="Ala-tRNA-synth_IIc_core"/>
</dbReference>
<dbReference type="InterPro" id="IPR018164">
    <property type="entry name" value="Ala-tRNA-synth_IIc_N"/>
</dbReference>